<evidence type="ECO:0000313" key="1">
    <source>
        <dbReference type="EMBL" id="CDQ42117.1"/>
    </source>
</evidence>
<dbReference type="AlphaFoldDB" id="A0A024QIP8"/>
<dbReference type="STRING" id="1462526.BN990_04497"/>
<proteinExistence type="predicted"/>
<name>A0A024QIP8_9BACI</name>
<dbReference type="Proteomes" id="UP000028875">
    <property type="component" value="Unassembled WGS sequence"/>
</dbReference>
<dbReference type="EMBL" id="CCDP010000005">
    <property type="protein sequence ID" value="CDQ42117.1"/>
    <property type="molecule type" value="Genomic_DNA"/>
</dbReference>
<dbReference type="OrthoDB" id="3568407at2"/>
<dbReference type="RefSeq" id="WP_038247516.1">
    <property type="nucleotide sequence ID" value="NZ_BNER01000014.1"/>
</dbReference>
<comment type="caution">
    <text evidence="1">The sequence shown here is derived from an EMBL/GenBank/DDBJ whole genome shotgun (WGS) entry which is preliminary data.</text>
</comment>
<protein>
    <submittedName>
        <fullName evidence="1">Uncharacterized protein</fullName>
    </submittedName>
</protein>
<evidence type="ECO:0000313" key="2">
    <source>
        <dbReference type="Proteomes" id="UP000028875"/>
    </source>
</evidence>
<sequence>MAQKMSNTTILLPDKLKEELKEMGKETGLSVNHLIKLAASSMVANYREKGSFIFADLLNPEHRENIKKESNN</sequence>
<organism evidence="1 2">
    <name type="scientific">Virgibacillus massiliensis</name>
    <dbReference type="NCBI Taxonomy" id="1462526"/>
    <lineage>
        <taxon>Bacteria</taxon>
        <taxon>Bacillati</taxon>
        <taxon>Bacillota</taxon>
        <taxon>Bacilli</taxon>
        <taxon>Bacillales</taxon>
        <taxon>Bacillaceae</taxon>
        <taxon>Virgibacillus</taxon>
    </lineage>
</organism>
<dbReference type="InterPro" id="IPR010985">
    <property type="entry name" value="Ribbon_hlx_hlx"/>
</dbReference>
<reference evidence="2" key="2">
    <citation type="submission" date="2014-05" db="EMBL/GenBank/DDBJ databases">
        <title>Draft genome sequence of Virgibacillus massiliensis Vm-5.</title>
        <authorList>
            <person name="Khelaifia S."/>
            <person name="Croce O."/>
            <person name="Lagier J.C."/>
            <person name="Raoult D."/>
        </authorList>
    </citation>
    <scope>NUCLEOTIDE SEQUENCE [LARGE SCALE GENOMIC DNA]</scope>
    <source>
        <strain evidence="2">Vm-5</strain>
    </source>
</reference>
<reference evidence="1 2" key="1">
    <citation type="submission" date="2014-03" db="EMBL/GenBank/DDBJ databases">
        <authorList>
            <person name="Urmite Genomes U."/>
        </authorList>
    </citation>
    <scope>NUCLEOTIDE SEQUENCE [LARGE SCALE GENOMIC DNA]</scope>
    <source>
        <strain evidence="1 2">Vm-5</strain>
    </source>
</reference>
<dbReference type="SUPFAM" id="SSF47598">
    <property type="entry name" value="Ribbon-helix-helix"/>
    <property type="match status" value="1"/>
</dbReference>
<dbReference type="GO" id="GO:0006355">
    <property type="term" value="P:regulation of DNA-templated transcription"/>
    <property type="evidence" value="ECO:0007669"/>
    <property type="project" value="InterPro"/>
</dbReference>
<keyword evidence="2" id="KW-1185">Reference proteome</keyword>
<accession>A0A024QIP8</accession>
<gene>
    <name evidence="1" type="ORF">BN990_04497</name>
</gene>